<dbReference type="AlphaFoldDB" id="A0A371D9B6"/>
<protein>
    <submittedName>
        <fullName evidence="2">Uncharacterized protein</fullName>
    </submittedName>
</protein>
<organism evidence="2 3">
    <name type="scientific">Lentinus brumalis</name>
    <dbReference type="NCBI Taxonomy" id="2498619"/>
    <lineage>
        <taxon>Eukaryota</taxon>
        <taxon>Fungi</taxon>
        <taxon>Dikarya</taxon>
        <taxon>Basidiomycota</taxon>
        <taxon>Agaricomycotina</taxon>
        <taxon>Agaricomycetes</taxon>
        <taxon>Polyporales</taxon>
        <taxon>Polyporaceae</taxon>
        <taxon>Lentinus</taxon>
    </lineage>
</organism>
<feature type="compositionally biased region" description="Acidic residues" evidence="1">
    <location>
        <begin position="61"/>
        <end position="71"/>
    </location>
</feature>
<feature type="compositionally biased region" description="Polar residues" evidence="1">
    <location>
        <begin position="96"/>
        <end position="110"/>
    </location>
</feature>
<feature type="compositionally biased region" description="Low complexity" evidence="1">
    <location>
        <begin position="116"/>
        <end position="128"/>
    </location>
</feature>
<sequence length="157" mass="16684">MPVDSDPIATETEPEIDQLLTSDAPIADLLEEPVKNANTNPHDLANDGQAEEPGTLVNGQGDEEQEESDDKADEHATSSLRRSSRKRQGEVLETIATGTASSKRQCTSRAVDTEGSTTSTRTTRSKAAASVVVPTVRVTRARAKATTAKAVPRGRTT</sequence>
<name>A0A371D9B6_9APHY</name>
<reference evidence="2 3" key="1">
    <citation type="journal article" date="2018" name="Biotechnol. Biofuels">
        <title>Integrative visual omics of the white-rot fungus Polyporus brumalis exposes the biotechnological potential of its oxidative enzymes for delignifying raw plant biomass.</title>
        <authorList>
            <person name="Miyauchi S."/>
            <person name="Rancon A."/>
            <person name="Drula E."/>
            <person name="Hage H."/>
            <person name="Chaduli D."/>
            <person name="Favel A."/>
            <person name="Grisel S."/>
            <person name="Henrissat B."/>
            <person name="Herpoel-Gimbert I."/>
            <person name="Ruiz-Duenas F.J."/>
            <person name="Chevret D."/>
            <person name="Hainaut M."/>
            <person name="Lin J."/>
            <person name="Wang M."/>
            <person name="Pangilinan J."/>
            <person name="Lipzen A."/>
            <person name="Lesage-Meessen L."/>
            <person name="Navarro D."/>
            <person name="Riley R."/>
            <person name="Grigoriev I.V."/>
            <person name="Zhou S."/>
            <person name="Raouche S."/>
            <person name="Rosso M.N."/>
        </authorList>
    </citation>
    <scope>NUCLEOTIDE SEQUENCE [LARGE SCALE GENOMIC DNA]</scope>
    <source>
        <strain evidence="2 3">BRFM 1820</strain>
    </source>
</reference>
<accession>A0A371D9B6</accession>
<evidence type="ECO:0000313" key="3">
    <source>
        <dbReference type="Proteomes" id="UP000256964"/>
    </source>
</evidence>
<dbReference type="EMBL" id="KZ857407">
    <property type="protein sequence ID" value="RDX49116.1"/>
    <property type="molecule type" value="Genomic_DNA"/>
</dbReference>
<feature type="region of interest" description="Disordered" evidence="1">
    <location>
        <begin position="1"/>
        <end position="128"/>
    </location>
</feature>
<keyword evidence="3" id="KW-1185">Reference proteome</keyword>
<dbReference type="Proteomes" id="UP000256964">
    <property type="component" value="Unassembled WGS sequence"/>
</dbReference>
<evidence type="ECO:0000313" key="2">
    <source>
        <dbReference type="EMBL" id="RDX49116.1"/>
    </source>
</evidence>
<gene>
    <name evidence="2" type="ORF">OH76DRAFT_1418622</name>
</gene>
<evidence type="ECO:0000256" key="1">
    <source>
        <dbReference type="SAM" id="MobiDB-lite"/>
    </source>
</evidence>
<proteinExistence type="predicted"/>